<organism evidence="10 11">
    <name type="scientific">Alteromonas halophila</name>
    <dbReference type="NCBI Taxonomy" id="516698"/>
    <lineage>
        <taxon>Bacteria</taxon>
        <taxon>Pseudomonadati</taxon>
        <taxon>Pseudomonadota</taxon>
        <taxon>Gammaproteobacteria</taxon>
        <taxon>Alteromonadales</taxon>
        <taxon>Alteromonadaceae</taxon>
        <taxon>Alteromonas/Salinimonas group</taxon>
        <taxon>Alteromonas</taxon>
    </lineage>
</organism>
<evidence type="ECO:0000256" key="1">
    <source>
        <dbReference type="ARBA" id="ARBA00003413"/>
    </source>
</evidence>
<comment type="catalytic activity">
    <reaction evidence="8">
        <text>P(1),P(4)-bis(5'-adenosyl) tetraphosphate + H2O = 2 ADP + 2 H(+)</text>
        <dbReference type="Rhea" id="RHEA:24252"/>
        <dbReference type="ChEBI" id="CHEBI:15377"/>
        <dbReference type="ChEBI" id="CHEBI:15378"/>
        <dbReference type="ChEBI" id="CHEBI:58141"/>
        <dbReference type="ChEBI" id="CHEBI:456216"/>
        <dbReference type="EC" id="3.6.1.41"/>
    </reaction>
</comment>
<comment type="caution">
    <text evidence="10">The sequence shown here is derived from an EMBL/GenBank/DDBJ whole genome shotgun (WGS) entry which is preliminary data.</text>
</comment>
<dbReference type="NCBIfam" id="NF001204">
    <property type="entry name" value="PRK00166.1"/>
    <property type="match status" value="1"/>
</dbReference>
<proteinExistence type="inferred from homology"/>
<dbReference type="EC" id="3.6.1.41" evidence="3"/>
<evidence type="ECO:0000256" key="5">
    <source>
        <dbReference type="ARBA" id="ARBA00031248"/>
    </source>
</evidence>
<dbReference type="PRINTS" id="PR00114">
    <property type="entry name" value="STPHPHTASE"/>
</dbReference>
<dbReference type="AlphaFoldDB" id="A0A918MX93"/>
<evidence type="ECO:0000256" key="3">
    <source>
        <dbReference type="ARBA" id="ARBA00012506"/>
    </source>
</evidence>
<evidence type="ECO:0000256" key="8">
    <source>
        <dbReference type="ARBA" id="ARBA00049417"/>
    </source>
</evidence>
<comment type="similarity">
    <text evidence="2">Belongs to the Ap4A hydrolase family.</text>
</comment>
<reference evidence="10" key="2">
    <citation type="submission" date="2020-09" db="EMBL/GenBank/DDBJ databases">
        <authorList>
            <person name="Sun Q."/>
            <person name="Kim S."/>
        </authorList>
    </citation>
    <scope>NUCLEOTIDE SEQUENCE</scope>
    <source>
        <strain evidence="10">KCTC 22164</strain>
    </source>
</reference>
<dbReference type="PANTHER" id="PTHR40942">
    <property type="match status" value="1"/>
</dbReference>
<sequence length="270" mass="30098">MGSQTLVVGDIQGCYSGLKKLLEKARFKPGRDKLYAVGDLVARGDDSLSTLEYLRDLGDAFHAVLGNHDLHLLAVSQGIRQAKSNDNLSQLLNSPQFDSLIDWLRQFPLACRLNDTHTMVHAGLYPGWSISQLLAMSDELSARLRADDFNAMLETMYGNTPSHWDEQLDTVSRQRFIVNACTRMRFIGPDKSLEFATKSNPAQAPADLAPWFAVSNPSLKKEEKIVFGHWAALEGNTQDNQFIALDTGYVWGQTMTALRLEDNRLIQVAA</sequence>
<keyword evidence="4" id="KW-0378">Hydrolase</keyword>
<name>A0A918MX93_9ALTE</name>
<dbReference type="InterPro" id="IPR029052">
    <property type="entry name" value="Metallo-depent_PP-like"/>
</dbReference>
<dbReference type="PANTHER" id="PTHR40942:SF4">
    <property type="entry name" value="CYTOCHROME C5"/>
    <property type="match status" value="1"/>
</dbReference>
<accession>A0A918MX93</accession>
<evidence type="ECO:0000256" key="6">
    <source>
        <dbReference type="ARBA" id="ARBA00032248"/>
    </source>
</evidence>
<dbReference type="PIRSF" id="PIRSF000903">
    <property type="entry name" value="B5n-ttraPtase_sm"/>
    <property type="match status" value="1"/>
</dbReference>
<dbReference type="GO" id="GO:0008803">
    <property type="term" value="F:bis(5'-nucleosyl)-tetraphosphatase (symmetrical) activity"/>
    <property type="evidence" value="ECO:0007669"/>
    <property type="project" value="UniProtKB-EC"/>
</dbReference>
<protein>
    <recommendedName>
        <fullName evidence="3">bis(5'-nucleosyl)-tetraphosphatase (symmetrical)</fullName>
        <ecNumber evidence="3">3.6.1.41</ecNumber>
    </recommendedName>
    <alternativeName>
        <fullName evidence="6">Ap4A hydrolase</fullName>
    </alternativeName>
    <alternativeName>
        <fullName evidence="5">Diadenosine 5',5'''-P1,P4-tetraphosphate pyrophosphohydrolase</fullName>
    </alternativeName>
    <alternativeName>
        <fullName evidence="7">Diadenosine tetraphosphatase</fullName>
    </alternativeName>
</protein>
<dbReference type="RefSeq" id="WP_189404392.1">
    <property type="nucleotide sequence ID" value="NZ_BMXP01000002.1"/>
</dbReference>
<dbReference type="Pfam" id="PF00149">
    <property type="entry name" value="Metallophos"/>
    <property type="match status" value="1"/>
</dbReference>
<dbReference type="Proteomes" id="UP000631300">
    <property type="component" value="Unassembled WGS sequence"/>
</dbReference>
<evidence type="ECO:0000313" key="11">
    <source>
        <dbReference type="Proteomes" id="UP000631300"/>
    </source>
</evidence>
<comment type="function">
    <text evidence="1">Hydrolyzes diadenosine 5',5'''-P1,P4-tetraphosphate to yield ADP.</text>
</comment>
<keyword evidence="11" id="KW-1185">Reference proteome</keyword>
<dbReference type="InterPro" id="IPR004843">
    <property type="entry name" value="Calcineurin-like_PHP"/>
</dbReference>
<reference evidence="10" key="1">
    <citation type="journal article" date="2014" name="Int. J. Syst. Evol. Microbiol.">
        <title>Complete genome sequence of Corynebacterium casei LMG S-19264T (=DSM 44701T), isolated from a smear-ripened cheese.</title>
        <authorList>
            <consortium name="US DOE Joint Genome Institute (JGI-PGF)"/>
            <person name="Walter F."/>
            <person name="Albersmeier A."/>
            <person name="Kalinowski J."/>
            <person name="Ruckert C."/>
        </authorList>
    </citation>
    <scope>NUCLEOTIDE SEQUENCE</scope>
    <source>
        <strain evidence="10">KCTC 22164</strain>
    </source>
</reference>
<feature type="domain" description="Calcineurin-like phosphoesterase" evidence="9">
    <location>
        <begin position="5"/>
        <end position="133"/>
    </location>
</feature>
<dbReference type="SUPFAM" id="SSF56300">
    <property type="entry name" value="Metallo-dependent phosphatases"/>
    <property type="match status" value="1"/>
</dbReference>
<gene>
    <name evidence="10" type="primary">apaH</name>
    <name evidence="10" type="ORF">GCM10007391_12150</name>
</gene>
<evidence type="ECO:0000313" key="10">
    <source>
        <dbReference type="EMBL" id="GGW80762.1"/>
    </source>
</evidence>
<dbReference type="Gene3D" id="3.60.21.10">
    <property type="match status" value="1"/>
</dbReference>
<evidence type="ECO:0000256" key="2">
    <source>
        <dbReference type="ARBA" id="ARBA00005419"/>
    </source>
</evidence>
<evidence type="ECO:0000256" key="4">
    <source>
        <dbReference type="ARBA" id="ARBA00022801"/>
    </source>
</evidence>
<dbReference type="NCBIfam" id="TIGR00668">
    <property type="entry name" value="apaH"/>
    <property type="match status" value="1"/>
</dbReference>
<evidence type="ECO:0000256" key="7">
    <source>
        <dbReference type="ARBA" id="ARBA00033210"/>
    </source>
</evidence>
<dbReference type="InterPro" id="IPR004617">
    <property type="entry name" value="ApaH"/>
</dbReference>
<dbReference type="InterPro" id="IPR006186">
    <property type="entry name" value="Ser/Thr-sp_prot-phosphatase"/>
</dbReference>
<dbReference type="EMBL" id="BMXP01000002">
    <property type="protein sequence ID" value="GGW80762.1"/>
    <property type="molecule type" value="Genomic_DNA"/>
</dbReference>
<evidence type="ECO:0000259" key="9">
    <source>
        <dbReference type="Pfam" id="PF00149"/>
    </source>
</evidence>